<evidence type="ECO:0000256" key="4">
    <source>
        <dbReference type="ARBA" id="ARBA00022737"/>
    </source>
</evidence>
<evidence type="ECO:0000256" key="6">
    <source>
        <dbReference type="RuleBase" id="RU000488"/>
    </source>
</evidence>
<comment type="similarity">
    <text evidence="6">Belongs to the mitochondrial carrier (TC 2.A.29) family.</text>
</comment>
<dbReference type="PROSITE" id="PS50920">
    <property type="entry name" value="SOLCAR"/>
    <property type="match status" value="1"/>
</dbReference>
<accession>A0A426ZQJ1</accession>
<dbReference type="InterPro" id="IPR018108">
    <property type="entry name" value="MCP_transmembrane"/>
</dbReference>
<dbReference type="Proteomes" id="UP000287651">
    <property type="component" value="Unassembled WGS sequence"/>
</dbReference>
<protein>
    <submittedName>
        <fullName evidence="7">Uncharacterized protein</fullName>
    </submittedName>
</protein>
<comment type="subcellular location">
    <subcellularLocation>
        <location evidence="1">Membrane</location>
        <topology evidence="1">Multi-pass membrane protein</topology>
    </subcellularLocation>
</comment>
<dbReference type="InterPro" id="IPR002067">
    <property type="entry name" value="MCP"/>
</dbReference>
<gene>
    <name evidence="7" type="ORF">B296_00033913</name>
</gene>
<dbReference type="AlphaFoldDB" id="A0A426ZQJ1"/>
<evidence type="ECO:0000256" key="3">
    <source>
        <dbReference type="ARBA" id="ARBA00022692"/>
    </source>
</evidence>
<dbReference type="EMBL" id="AMZH03005532">
    <property type="protein sequence ID" value="RRT66181.1"/>
    <property type="molecule type" value="Genomic_DNA"/>
</dbReference>
<evidence type="ECO:0000256" key="2">
    <source>
        <dbReference type="ARBA" id="ARBA00022448"/>
    </source>
</evidence>
<dbReference type="Pfam" id="PF00153">
    <property type="entry name" value="Mito_carr"/>
    <property type="match status" value="2"/>
</dbReference>
<proteinExistence type="inferred from homology"/>
<comment type="caution">
    <text evidence="7">The sequence shown here is derived from an EMBL/GenBank/DDBJ whole genome shotgun (WGS) entry which is preliminary data.</text>
</comment>
<dbReference type="PANTHER" id="PTHR24089">
    <property type="entry name" value="SOLUTE CARRIER FAMILY 25"/>
    <property type="match status" value="1"/>
</dbReference>
<evidence type="ECO:0000313" key="7">
    <source>
        <dbReference type="EMBL" id="RRT66181.1"/>
    </source>
</evidence>
<dbReference type="PRINTS" id="PR00926">
    <property type="entry name" value="MITOCARRIER"/>
</dbReference>
<name>A0A426ZQJ1_ENSVE</name>
<dbReference type="GO" id="GO:0015711">
    <property type="term" value="P:organic anion transport"/>
    <property type="evidence" value="ECO:0007669"/>
    <property type="project" value="UniProtKB-ARBA"/>
</dbReference>
<dbReference type="GO" id="GO:0016020">
    <property type="term" value="C:membrane"/>
    <property type="evidence" value="ECO:0007669"/>
    <property type="project" value="UniProtKB-SubCell"/>
</dbReference>
<keyword evidence="2 6" id="KW-0813">Transport</keyword>
<reference evidence="7 8" key="1">
    <citation type="journal article" date="2014" name="Agronomy (Basel)">
        <title>A Draft Genome Sequence for Ensete ventricosum, the Drought-Tolerant Tree Against Hunger.</title>
        <authorList>
            <person name="Harrison J."/>
            <person name="Moore K.A."/>
            <person name="Paszkiewicz K."/>
            <person name="Jones T."/>
            <person name="Grant M."/>
            <person name="Ambacheew D."/>
            <person name="Muzemil S."/>
            <person name="Studholme D.J."/>
        </authorList>
    </citation>
    <scope>NUCLEOTIDE SEQUENCE [LARGE SCALE GENOMIC DNA]</scope>
</reference>
<keyword evidence="4" id="KW-0677">Repeat</keyword>
<dbReference type="SUPFAM" id="SSF103506">
    <property type="entry name" value="Mitochondrial carrier"/>
    <property type="match status" value="1"/>
</dbReference>
<evidence type="ECO:0000256" key="5">
    <source>
        <dbReference type="ARBA" id="ARBA00023136"/>
    </source>
</evidence>
<keyword evidence="3 6" id="KW-0812">Transmembrane</keyword>
<dbReference type="Gene3D" id="1.50.40.10">
    <property type="entry name" value="Mitochondrial carrier domain"/>
    <property type="match status" value="1"/>
</dbReference>
<keyword evidence="5" id="KW-0472">Membrane</keyword>
<organism evidence="7 8">
    <name type="scientific">Ensete ventricosum</name>
    <name type="common">Abyssinian banana</name>
    <name type="synonym">Musa ensete</name>
    <dbReference type="NCBI Taxonomy" id="4639"/>
    <lineage>
        <taxon>Eukaryota</taxon>
        <taxon>Viridiplantae</taxon>
        <taxon>Streptophyta</taxon>
        <taxon>Embryophyta</taxon>
        <taxon>Tracheophyta</taxon>
        <taxon>Spermatophyta</taxon>
        <taxon>Magnoliopsida</taxon>
        <taxon>Liliopsida</taxon>
        <taxon>Zingiberales</taxon>
        <taxon>Musaceae</taxon>
        <taxon>Ensete</taxon>
    </lineage>
</organism>
<evidence type="ECO:0000313" key="8">
    <source>
        <dbReference type="Proteomes" id="UP000287651"/>
    </source>
</evidence>
<dbReference type="InterPro" id="IPR023395">
    <property type="entry name" value="MCP_dom_sf"/>
</dbReference>
<evidence type="ECO:0000256" key="1">
    <source>
        <dbReference type="ARBA" id="ARBA00004141"/>
    </source>
</evidence>
<sequence>MVKTEGFFSLYKGLVPSLISMAPSAAVFYSVYDILKSAYLHSPEGMKRLALMKQQEGEEVNALDQLELGPVRTLLYGAIAGACAEVTTYPFEVVRRHLQMQLIFPKPRLPFSLSYAVRPQSNLGSGERSDVENLAGRAAEVGVLWIDFAASEVPPLR</sequence>
<dbReference type="GO" id="GO:0015748">
    <property type="term" value="P:organophosphate ester transport"/>
    <property type="evidence" value="ECO:0007669"/>
    <property type="project" value="UniProtKB-ARBA"/>
</dbReference>
<dbReference type="GO" id="GO:0055085">
    <property type="term" value="P:transmembrane transport"/>
    <property type="evidence" value="ECO:0007669"/>
    <property type="project" value="InterPro"/>
</dbReference>